<dbReference type="EMBL" id="BART01034915">
    <property type="protein sequence ID" value="GAH09040.1"/>
    <property type="molecule type" value="Genomic_DNA"/>
</dbReference>
<feature type="non-terminal residue" evidence="3">
    <location>
        <position position="1"/>
    </location>
</feature>
<protein>
    <submittedName>
        <fullName evidence="3">Uncharacterized protein</fullName>
    </submittedName>
</protein>
<feature type="coiled-coil region" evidence="1">
    <location>
        <begin position="84"/>
        <end position="126"/>
    </location>
</feature>
<name>X1DL97_9ZZZZ</name>
<feature type="region of interest" description="Disordered" evidence="2">
    <location>
        <begin position="134"/>
        <end position="156"/>
    </location>
</feature>
<reference evidence="3" key="1">
    <citation type="journal article" date="2014" name="Front. Microbiol.">
        <title>High frequency of phylogenetically diverse reductive dehalogenase-homologous genes in deep subseafloor sedimentary metagenomes.</title>
        <authorList>
            <person name="Kawai M."/>
            <person name="Futagami T."/>
            <person name="Toyoda A."/>
            <person name="Takaki Y."/>
            <person name="Nishi S."/>
            <person name="Hori S."/>
            <person name="Arai W."/>
            <person name="Tsubouchi T."/>
            <person name="Morono Y."/>
            <person name="Uchiyama I."/>
            <person name="Ito T."/>
            <person name="Fujiyama A."/>
            <person name="Inagaki F."/>
            <person name="Takami H."/>
        </authorList>
    </citation>
    <scope>NUCLEOTIDE SEQUENCE</scope>
    <source>
        <strain evidence="3">Expedition CK06-06</strain>
    </source>
</reference>
<accession>X1DL97</accession>
<keyword evidence="1" id="KW-0175">Coiled coil</keyword>
<organism evidence="3">
    <name type="scientific">marine sediment metagenome</name>
    <dbReference type="NCBI Taxonomy" id="412755"/>
    <lineage>
        <taxon>unclassified sequences</taxon>
        <taxon>metagenomes</taxon>
        <taxon>ecological metagenomes</taxon>
    </lineage>
</organism>
<evidence type="ECO:0000313" key="3">
    <source>
        <dbReference type="EMBL" id="GAH09040.1"/>
    </source>
</evidence>
<gene>
    <name evidence="3" type="ORF">S01H4_59516</name>
</gene>
<comment type="caution">
    <text evidence="3">The sequence shown here is derived from an EMBL/GenBank/DDBJ whole genome shotgun (WGS) entry which is preliminary data.</text>
</comment>
<dbReference type="AlphaFoldDB" id="X1DL97"/>
<sequence>VVEVKLEQANLENGTVIEADSFESGNDVFIVSDEEKVPLPVGDYNLEDGRVLVVSEEGVIDSIGEAQEEAPEEEVEQASEFVTVEDFNQAISEIKSLLTSHEEEILKKHETEKAELSATVESLETELADTPAANKINSSPEAKEKNTNMNIISPNRRKSTKDVVYDMIFKNK</sequence>
<evidence type="ECO:0000256" key="1">
    <source>
        <dbReference type="SAM" id="Coils"/>
    </source>
</evidence>
<evidence type="ECO:0000256" key="2">
    <source>
        <dbReference type="SAM" id="MobiDB-lite"/>
    </source>
</evidence>
<proteinExistence type="predicted"/>